<keyword evidence="4" id="KW-1185">Reference proteome</keyword>
<feature type="chain" id="PRO_5047492647" evidence="1">
    <location>
        <begin position="24"/>
        <end position="472"/>
    </location>
</feature>
<dbReference type="Gene3D" id="2.30.40.10">
    <property type="entry name" value="Urease, subunit C, domain 1"/>
    <property type="match status" value="2"/>
</dbReference>
<evidence type="ECO:0000313" key="4">
    <source>
        <dbReference type="Proteomes" id="UP001228044"/>
    </source>
</evidence>
<protein>
    <submittedName>
        <fullName evidence="3">Amidohydrolase family protein</fullName>
    </submittedName>
</protein>
<organism evidence="3 4">
    <name type="scientific">Roseateles violae</name>
    <dbReference type="NCBI Taxonomy" id="3058042"/>
    <lineage>
        <taxon>Bacteria</taxon>
        <taxon>Pseudomonadati</taxon>
        <taxon>Pseudomonadota</taxon>
        <taxon>Betaproteobacteria</taxon>
        <taxon>Burkholderiales</taxon>
        <taxon>Sphaerotilaceae</taxon>
        <taxon>Roseateles</taxon>
    </lineage>
</organism>
<dbReference type="InterPro" id="IPR051781">
    <property type="entry name" value="Metallo-dep_Hydrolase"/>
</dbReference>
<dbReference type="PANTHER" id="PTHR43135">
    <property type="entry name" value="ALPHA-D-RIBOSE 1-METHYLPHOSPHONATE 5-TRIPHOSPHATE DIPHOSPHATASE"/>
    <property type="match status" value="1"/>
</dbReference>
<dbReference type="PANTHER" id="PTHR43135:SF3">
    <property type="entry name" value="ALPHA-D-RIBOSE 1-METHYLPHOSPHONATE 5-TRIPHOSPHATE DIPHOSPHATASE"/>
    <property type="match status" value="1"/>
</dbReference>
<dbReference type="Gene3D" id="3.40.50.10910">
    <property type="entry name" value="Amidohydrolase"/>
    <property type="match status" value="1"/>
</dbReference>
<dbReference type="Proteomes" id="UP001228044">
    <property type="component" value="Unassembled WGS sequence"/>
</dbReference>
<keyword evidence="1" id="KW-0732">Signal</keyword>
<dbReference type="InterPro" id="IPR006680">
    <property type="entry name" value="Amidohydro-rel"/>
</dbReference>
<feature type="domain" description="Amidohydrolase-related" evidence="2">
    <location>
        <begin position="91"/>
        <end position="453"/>
    </location>
</feature>
<dbReference type="InterPro" id="IPR032466">
    <property type="entry name" value="Metal_Hydrolase"/>
</dbReference>
<dbReference type="EMBL" id="JAUHHC010000005">
    <property type="protein sequence ID" value="MDN3922682.1"/>
    <property type="molecule type" value="Genomic_DNA"/>
</dbReference>
<dbReference type="Pfam" id="PF01979">
    <property type="entry name" value="Amidohydro_1"/>
    <property type="match status" value="1"/>
</dbReference>
<gene>
    <name evidence="3" type="ORF">QWJ38_20510</name>
</gene>
<dbReference type="RefSeq" id="WP_290360973.1">
    <property type="nucleotide sequence ID" value="NZ_JAUHHC010000005.1"/>
</dbReference>
<sequence length="472" mass="50560">MRPTLRKLLSLLLLSLPPLPALAQAELDKLTLFHAPVLLLRNVQLFDGSGAAPQPQRAILIRDGRIERIAADAELQAPAGAVVRDLGGAAVAPGFVLMHEHQFYPVESGSYGAMFRSFPLLYLAGGVTTLRTAGSMSPYADLNARRDIESGAAAGPDMDVTAPYLNGATPFVAQVPRIKNAADAERMVRYWADEGASSYKGYMHLTRAQLAAAVSAAHARQAKMTAHLCAVSYREAADAGIDNLEHGFMVASDFVKDRKPDVCPAGDAVGRSLDALAVDDAGMKALQAHLIAKKVAITSTLTIYETFAQGRPMAPAGALDLLIPQLREQYVSRYTTIQRGAPNLWTRLLPKAMAWEKQFVEAGGLLLAGTDPTGYGGVVPGYSSLRQLELLIEAGFEPAQAIRIMTLNGARYLGREAEIGSLAAGKRADLVVFQQPIVAGQPLPGLAWTMKAGRAFDRDKILAIWKGRVGLQ</sequence>
<evidence type="ECO:0000256" key="1">
    <source>
        <dbReference type="SAM" id="SignalP"/>
    </source>
</evidence>
<evidence type="ECO:0000313" key="3">
    <source>
        <dbReference type="EMBL" id="MDN3922682.1"/>
    </source>
</evidence>
<dbReference type="SUPFAM" id="SSF51556">
    <property type="entry name" value="Metallo-dependent hydrolases"/>
    <property type="match status" value="1"/>
</dbReference>
<comment type="caution">
    <text evidence="3">The sequence shown here is derived from an EMBL/GenBank/DDBJ whole genome shotgun (WGS) entry which is preliminary data.</text>
</comment>
<accession>A0ABT8DYM6</accession>
<feature type="signal peptide" evidence="1">
    <location>
        <begin position="1"/>
        <end position="23"/>
    </location>
</feature>
<reference evidence="3 4" key="1">
    <citation type="submission" date="2023-06" db="EMBL/GenBank/DDBJ databases">
        <title>Pelomonas sp. PFR6 16S ribosomal RNA gene Genome sequencing and assembly.</title>
        <authorList>
            <person name="Woo H."/>
        </authorList>
    </citation>
    <scope>NUCLEOTIDE SEQUENCE [LARGE SCALE GENOMIC DNA]</scope>
    <source>
        <strain evidence="3 4">PFR6</strain>
    </source>
</reference>
<dbReference type="Gene3D" id="3.30.110.90">
    <property type="entry name" value="Amidohydrolase"/>
    <property type="match status" value="1"/>
</dbReference>
<proteinExistence type="predicted"/>
<dbReference type="SUPFAM" id="SSF51338">
    <property type="entry name" value="Composite domain of metallo-dependent hydrolases"/>
    <property type="match status" value="1"/>
</dbReference>
<dbReference type="Gene3D" id="3.20.20.140">
    <property type="entry name" value="Metal-dependent hydrolases"/>
    <property type="match status" value="1"/>
</dbReference>
<name>A0ABT8DYM6_9BURK</name>
<dbReference type="InterPro" id="IPR011059">
    <property type="entry name" value="Metal-dep_hydrolase_composite"/>
</dbReference>
<evidence type="ECO:0000259" key="2">
    <source>
        <dbReference type="Pfam" id="PF01979"/>
    </source>
</evidence>